<feature type="region of interest" description="Disordered" evidence="2">
    <location>
        <begin position="604"/>
        <end position="661"/>
    </location>
</feature>
<feature type="region of interest" description="Disordered" evidence="2">
    <location>
        <begin position="54"/>
        <end position="132"/>
    </location>
</feature>
<name>A0A0G2Y346_9VIRU</name>
<feature type="region of interest" description="Disordered" evidence="2">
    <location>
        <begin position="397"/>
        <end position="429"/>
    </location>
</feature>
<dbReference type="Pfam" id="PF19071">
    <property type="entry name" value="DUF5767"/>
    <property type="match status" value="1"/>
</dbReference>
<feature type="coiled-coil region" evidence="1">
    <location>
        <begin position="439"/>
        <end position="477"/>
    </location>
</feature>
<accession>A0A0G2Y346</accession>
<evidence type="ECO:0000256" key="2">
    <source>
        <dbReference type="SAM" id="MobiDB-lite"/>
    </source>
</evidence>
<keyword evidence="4" id="KW-1185">Reference proteome</keyword>
<evidence type="ECO:0000313" key="4">
    <source>
        <dbReference type="Proteomes" id="UP000240461"/>
    </source>
</evidence>
<feature type="compositionally biased region" description="Low complexity" evidence="2">
    <location>
        <begin position="66"/>
        <end position="86"/>
    </location>
</feature>
<feature type="compositionally biased region" description="Polar residues" evidence="2">
    <location>
        <begin position="118"/>
        <end position="130"/>
    </location>
</feature>
<sequence length="661" mass="74419">MSNMSKGNLKTDKNTDYLFRYFMNEDKLNEQLRTELDREMDEKIKANKNFRLDTRIGTERNKSVTKKTNTNGGNANNVNNVNNNSSEETELPSNSENSDKPNVDFNDSDSDSSNQDSVTASDGFNGSKSPYKNKINAVPGSILPVNTFGQFPGLNQNFQQDSRQNFNQSPVARNTYTAPQPALGDRLIGDIEKYIETPEEKRARAREVYAKLEELVENYNVQLSRTYTIDDDPNELEAEYQMQRDKRSKKTQVQFYKQVMLNIVCGAEYLNETYDPFKIKLKDWSKQMASDMDNYTEVLGEIYEKYKDRGGKMAPEIKLLFMIIMSGVTFHISQKLFGQGGLSDVVGNNPSVINQLLGGLMKGGMGNMLGGDEPVEAKVTPKNNKSILEAIKKYNNKGMSESKSESKSDYKSESVNSISTEKSDKQSETIKKITEANEIVAKERERRLIAEQRAEMEAQLRRQSEQHAAEMEQMRNQYLNSIGQLSTTRPVDNYTQPSINDNYVNTPTKINNSVNLVLSDATKKPRFLNNQKVANSPIISNKPLNTRDIGFGDFFGNETDMNKESSKKSGRLNIGGFDNLDSLDSTNNIDSEDDDIVSDINDFFASNKPTKSPKQPVSATKSTTKKRPNSVTRSATRSVGRKKGTETSDLITPRKPKIIDL</sequence>
<reference evidence="3 4" key="1">
    <citation type="submission" date="2014-10" db="EMBL/GenBank/DDBJ databases">
        <title>Pan-genome analysis of Brazilian lineage A amoebal mimiviruses.</title>
        <authorList>
            <person name="Assis F.L."/>
            <person name="Abrahao J.S."/>
            <person name="Kroon E.G."/>
            <person name="Dornas F.P."/>
            <person name="Andrade K.R."/>
            <person name="Borato P.V.M."/>
            <person name="Pilotto M.R."/>
            <person name="Benamar S."/>
            <person name="LaScola B."/>
            <person name="Colson P."/>
        </authorList>
    </citation>
    <scope>NUCLEOTIDE SEQUENCE [LARGE SCALE GENOMIC DNA]</scope>
    <source>
        <strain evidence="3 4">Kroon</strain>
    </source>
</reference>
<organism evidence="3 4">
    <name type="scientific">Acanthamoeba polyphaga mimivirus Kroon</name>
    <dbReference type="NCBI Taxonomy" id="3069720"/>
    <lineage>
        <taxon>Viruses</taxon>
        <taxon>Varidnaviria</taxon>
        <taxon>Bamfordvirae</taxon>
        <taxon>Nucleocytoviricota</taxon>
        <taxon>Megaviricetes</taxon>
        <taxon>Imitervirales</taxon>
        <taxon>Mimiviridae</taxon>
        <taxon>Megamimivirinae</taxon>
        <taxon>Mimivirus</taxon>
        <taxon>Mimivirus lagoaense</taxon>
    </lineage>
</organism>
<dbReference type="KEGG" id="vg:80513981"/>
<proteinExistence type="predicted"/>
<evidence type="ECO:0000256" key="1">
    <source>
        <dbReference type="SAM" id="Coils"/>
    </source>
</evidence>
<feature type="compositionally biased region" description="Basic and acidic residues" evidence="2">
    <location>
        <begin position="400"/>
        <end position="412"/>
    </location>
</feature>
<protein>
    <submittedName>
        <fullName evidence="3">Uncharacterized protein</fullName>
    </submittedName>
</protein>
<dbReference type="Proteomes" id="UP000240461">
    <property type="component" value="Segment"/>
</dbReference>
<evidence type="ECO:0000313" key="3">
    <source>
        <dbReference type="EMBL" id="AKI80183.1"/>
    </source>
</evidence>
<keyword evidence="1" id="KW-0175">Coiled coil</keyword>
<feature type="region of interest" description="Disordered" evidence="2">
    <location>
        <begin position="558"/>
        <end position="587"/>
    </location>
</feature>
<feature type="compositionally biased region" description="Polar residues" evidence="2">
    <location>
        <begin position="607"/>
        <end position="622"/>
    </location>
</feature>
<dbReference type="EMBL" id="KM982402">
    <property type="protein sequence ID" value="AKI80183.1"/>
    <property type="molecule type" value="Genomic_DNA"/>
</dbReference>
<dbReference type="InterPro" id="IPR043910">
    <property type="entry name" value="DUF5767"/>
</dbReference>